<dbReference type="Proteomes" id="UP000735302">
    <property type="component" value="Unassembled WGS sequence"/>
</dbReference>
<evidence type="ECO:0000313" key="1">
    <source>
        <dbReference type="EMBL" id="GFN96855.1"/>
    </source>
</evidence>
<evidence type="ECO:0000313" key="2">
    <source>
        <dbReference type="Proteomes" id="UP000735302"/>
    </source>
</evidence>
<comment type="caution">
    <text evidence="1">The sequence shown here is derived from an EMBL/GenBank/DDBJ whole genome shotgun (WGS) entry which is preliminary data.</text>
</comment>
<accession>A0AAV3ZLM9</accession>
<keyword evidence="2" id="KW-1185">Reference proteome</keyword>
<gene>
    <name evidence="1" type="ORF">PoB_002336100</name>
</gene>
<reference evidence="1 2" key="1">
    <citation type="journal article" date="2021" name="Elife">
        <title>Chloroplast acquisition without the gene transfer in kleptoplastic sea slugs, Plakobranchus ocellatus.</title>
        <authorList>
            <person name="Maeda T."/>
            <person name="Takahashi S."/>
            <person name="Yoshida T."/>
            <person name="Shimamura S."/>
            <person name="Takaki Y."/>
            <person name="Nagai Y."/>
            <person name="Toyoda A."/>
            <person name="Suzuki Y."/>
            <person name="Arimoto A."/>
            <person name="Ishii H."/>
            <person name="Satoh N."/>
            <person name="Nishiyama T."/>
            <person name="Hasebe M."/>
            <person name="Maruyama T."/>
            <person name="Minagawa J."/>
            <person name="Obokata J."/>
            <person name="Shigenobu S."/>
        </authorList>
    </citation>
    <scope>NUCLEOTIDE SEQUENCE [LARGE SCALE GENOMIC DNA]</scope>
</reference>
<dbReference type="AlphaFoldDB" id="A0AAV3ZLM9"/>
<proteinExistence type="predicted"/>
<organism evidence="1 2">
    <name type="scientific">Plakobranchus ocellatus</name>
    <dbReference type="NCBI Taxonomy" id="259542"/>
    <lineage>
        <taxon>Eukaryota</taxon>
        <taxon>Metazoa</taxon>
        <taxon>Spiralia</taxon>
        <taxon>Lophotrochozoa</taxon>
        <taxon>Mollusca</taxon>
        <taxon>Gastropoda</taxon>
        <taxon>Heterobranchia</taxon>
        <taxon>Euthyneura</taxon>
        <taxon>Panpulmonata</taxon>
        <taxon>Sacoglossa</taxon>
        <taxon>Placobranchoidea</taxon>
        <taxon>Plakobranchidae</taxon>
        <taxon>Plakobranchus</taxon>
    </lineage>
</organism>
<protein>
    <submittedName>
        <fullName evidence="1">Uncharacterized protein</fullName>
    </submittedName>
</protein>
<name>A0AAV3ZLM9_9GAST</name>
<sequence length="123" mass="14449">MEVEAGGRLALMTSLRRFEARVVSITRSFNTRSSEIMTEMEIDIQWDEHRSLLHTFEESDIADNRLKPATEECQKDCLPLRPDFFILVILQRKDDSIGIFNMKLSIHWPKIASFRECSQTWRS</sequence>
<dbReference type="EMBL" id="BLXT01002711">
    <property type="protein sequence ID" value="GFN96855.1"/>
    <property type="molecule type" value="Genomic_DNA"/>
</dbReference>